<accession>A0AAN9SS87</accession>
<comment type="caution">
    <text evidence="1">The sequence shown here is derived from an EMBL/GenBank/DDBJ whole genome shotgun (WGS) entry which is preliminary data.</text>
</comment>
<dbReference type="AlphaFoldDB" id="A0AAN9SS87"/>
<organism evidence="1 2">
    <name type="scientific">Psophocarpus tetragonolobus</name>
    <name type="common">Winged bean</name>
    <name type="synonym">Dolichos tetragonolobus</name>
    <dbReference type="NCBI Taxonomy" id="3891"/>
    <lineage>
        <taxon>Eukaryota</taxon>
        <taxon>Viridiplantae</taxon>
        <taxon>Streptophyta</taxon>
        <taxon>Embryophyta</taxon>
        <taxon>Tracheophyta</taxon>
        <taxon>Spermatophyta</taxon>
        <taxon>Magnoliopsida</taxon>
        <taxon>eudicotyledons</taxon>
        <taxon>Gunneridae</taxon>
        <taxon>Pentapetalae</taxon>
        <taxon>rosids</taxon>
        <taxon>fabids</taxon>
        <taxon>Fabales</taxon>
        <taxon>Fabaceae</taxon>
        <taxon>Papilionoideae</taxon>
        <taxon>50 kb inversion clade</taxon>
        <taxon>NPAAA clade</taxon>
        <taxon>indigoferoid/millettioid clade</taxon>
        <taxon>Phaseoleae</taxon>
        <taxon>Psophocarpus</taxon>
    </lineage>
</organism>
<evidence type="ECO:0000313" key="2">
    <source>
        <dbReference type="Proteomes" id="UP001386955"/>
    </source>
</evidence>
<gene>
    <name evidence="1" type="ORF">VNO78_10821</name>
</gene>
<dbReference type="EMBL" id="JAYMYS010000003">
    <property type="protein sequence ID" value="KAK7399634.1"/>
    <property type="molecule type" value="Genomic_DNA"/>
</dbReference>
<sequence length="113" mass="13426">MILFRFLLRPHLSVCRPRIRDKKEKKENQPEPAQIIVVASSCSQPFYLYSPVLAVKQKSLRCSEVRRRPQWEREAEEEGKKKWLKERSEDLKKGIEWEIKEKGRIGNTDKGEC</sequence>
<protein>
    <submittedName>
        <fullName evidence="1">Uncharacterized protein</fullName>
    </submittedName>
</protein>
<name>A0AAN9SS87_PSOTE</name>
<reference evidence="1 2" key="1">
    <citation type="submission" date="2024-01" db="EMBL/GenBank/DDBJ databases">
        <title>The genomes of 5 underutilized Papilionoideae crops provide insights into root nodulation and disease resistanc.</title>
        <authorList>
            <person name="Jiang F."/>
        </authorList>
    </citation>
    <scope>NUCLEOTIDE SEQUENCE [LARGE SCALE GENOMIC DNA]</scope>
    <source>
        <strain evidence="1">DUOXIRENSHENG_FW03</strain>
        <tissue evidence="1">Leaves</tissue>
    </source>
</reference>
<proteinExistence type="predicted"/>
<dbReference type="Proteomes" id="UP001386955">
    <property type="component" value="Unassembled WGS sequence"/>
</dbReference>
<keyword evidence="2" id="KW-1185">Reference proteome</keyword>
<evidence type="ECO:0000313" key="1">
    <source>
        <dbReference type="EMBL" id="KAK7399634.1"/>
    </source>
</evidence>